<evidence type="ECO:0000256" key="3">
    <source>
        <dbReference type="ARBA" id="ARBA00021257"/>
    </source>
</evidence>
<keyword evidence="4" id="KW-0813">Transport</keyword>
<dbReference type="Proteomes" id="UP001147695">
    <property type="component" value="Unassembled WGS sequence"/>
</dbReference>
<evidence type="ECO:0000256" key="12">
    <source>
        <dbReference type="SAM" id="Phobius"/>
    </source>
</evidence>
<keyword evidence="5 12" id="KW-0812">Transmembrane</keyword>
<feature type="compositionally biased region" description="Basic and acidic residues" evidence="11">
    <location>
        <begin position="34"/>
        <end position="44"/>
    </location>
</feature>
<keyword evidence="7" id="KW-0653">Protein transport</keyword>
<dbReference type="PANTHER" id="PTHR12443:SF9">
    <property type="entry name" value="TRANSLOCATION PROTEIN SEC62"/>
    <property type="match status" value="1"/>
</dbReference>
<reference evidence="13" key="2">
    <citation type="journal article" date="2023" name="IMA Fungus">
        <title>Comparative genomic study of the Penicillium genus elucidates a diverse pangenome and 15 lateral gene transfer events.</title>
        <authorList>
            <person name="Petersen C."/>
            <person name="Sorensen T."/>
            <person name="Nielsen M.R."/>
            <person name="Sondergaard T.E."/>
            <person name="Sorensen J.L."/>
            <person name="Fitzpatrick D.A."/>
            <person name="Frisvad J.C."/>
            <person name="Nielsen K.L."/>
        </authorList>
    </citation>
    <scope>NUCLEOTIDE SEQUENCE</scope>
    <source>
        <strain evidence="13">IBT 35673</strain>
    </source>
</reference>
<keyword evidence="10 12" id="KW-0472">Membrane</keyword>
<keyword evidence="9" id="KW-0811">Translocation</keyword>
<dbReference type="EMBL" id="JAPZBQ010000003">
    <property type="protein sequence ID" value="KAJ5339776.1"/>
    <property type="molecule type" value="Genomic_DNA"/>
</dbReference>
<dbReference type="GO" id="GO:0005789">
    <property type="term" value="C:endoplasmic reticulum membrane"/>
    <property type="evidence" value="ECO:0007669"/>
    <property type="project" value="UniProtKB-SubCell"/>
</dbReference>
<feature type="region of interest" description="Disordered" evidence="11">
    <location>
        <begin position="333"/>
        <end position="388"/>
    </location>
</feature>
<reference evidence="13" key="1">
    <citation type="submission" date="2022-12" db="EMBL/GenBank/DDBJ databases">
        <authorList>
            <person name="Petersen C."/>
        </authorList>
    </citation>
    <scope>NUCLEOTIDE SEQUENCE</scope>
    <source>
        <strain evidence="13">IBT 35673</strain>
    </source>
</reference>
<organism evidence="13 14">
    <name type="scientific">Penicillium brevicompactum</name>
    <dbReference type="NCBI Taxonomy" id="5074"/>
    <lineage>
        <taxon>Eukaryota</taxon>
        <taxon>Fungi</taxon>
        <taxon>Dikarya</taxon>
        <taxon>Ascomycota</taxon>
        <taxon>Pezizomycotina</taxon>
        <taxon>Eurotiomycetes</taxon>
        <taxon>Eurotiomycetidae</taxon>
        <taxon>Eurotiales</taxon>
        <taxon>Aspergillaceae</taxon>
        <taxon>Penicillium</taxon>
    </lineage>
</organism>
<feature type="region of interest" description="Disordered" evidence="11">
    <location>
        <begin position="60"/>
        <end position="116"/>
    </location>
</feature>
<evidence type="ECO:0000256" key="8">
    <source>
        <dbReference type="ARBA" id="ARBA00022989"/>
    </source>
</evidence>
<comment type="similarity">
    <text evidence="2">Belongs to the SEC62 family.</text>
</comment>
<evidence type="ECO:0000256" key="2">
    <source>
        <dbReference type="ARBA" id="ARBA00010604"/>
    </source>
</evidence>
<feature type="compositionally biased region" description="Low complexity" evidence="11">
    <location>
        <begin position="60"/>
        <end position="108"/>
    </location>
</feature>
<dbReference type="AlphaFoldDB" id="A0A9W9QKT9"/>
<gene>
    <name evidence="13" type="ORF">N7452_006504</name>
</gene>
<sequence length="388" mass="43010">MAAPGPSPQQMAAMQQQFAAEAAKRGMTPQQFAEKQREQLTADAEKLGLTTEQYVAQLRARAMQAHQQQQQQQAQAQQNQAAEGQQQPQQQPAPQQHQHQTTQQVPVNPNNPPDPKAIAVANWLRSQNLKPRTCIMDGQRKDMFKVKRAIRAIESPAYAKAAAKKNSLLPPVTDRASAENVFKLLPLSLLALRVSKVDPHAGHDHAKPKNRTKGLWTVKIEQHQETDPMMHYVWLYDGPQWKQKAMAAAVVAGIFAVVLFPLWPMMLRQGVWYLSVGMMGLLGLFFAMAIFRLILFCVTVFTVAPGLWLFPNLFEDVGFFDSFKPLWGWQETKKSKKSSKSKVKAESAPVDSAPASAPSATTSSAEPASTPSAAARRNLSAQVEEVEE</sequence>
<dbReference type="Pfam" id="PF03839">
    <property type="entry name" value="Sec62"/>
    <property type="match status" value="1"/>
</dbReference>
<comment type="subcellular location">
    <subcellularLocation>
        <location evidence="1">Endoplasmic reticulum membrane</location>
        <topology evidence="1">Multi-pass membrane protein</topology>
    </subcellularLocation>
</comment>
<keyword evidence="6" id="KW-0256">Endoplasmic reticulum</keyword>
<dbReference type="InterPro" id="IPR004728">
    <property type="entry name" value="Sec62"/>
</dbReference>
<evidence type="ECO:0000256" key="1">
    <source>
        <dbReference type="ARBA" id="ARBA00004477"/>
    </source>
</evidence>
<feature type="region of interest" description="Disordered" evidence="11">
    <location>
        <begin position="1"/>
        <end position="44"/>
    </location>
</feature>
<evidence type="ECO:0000256" key="4">
    <source>
        <dbReference type="ARBA" id="ARBA00022448"/>
    </source>
</evidence>
<evidence type="ECO:0000256" key="11">
    <source>
        <dbReference type="SAM" id="MobiDB-lite"/>
    </source>
</evidence>
<protein>
    <recommendedName>
        <fullName evidence="3">Translocation protein SEC62</fullName>
    </recommendedName>
</protein>
<evidence type="ECO:0000256" key="7">
    <source>
        <dbReference type="ARBA" id="ARBA00022927"/>
    </source>
</evidence>
<evidence type="ECO:0000256" key="5">
    <source>
        <dbReference type="ARBA" id="ARBA00022692"/>
    </source>
</evidence>
<keyword evidence="8 12" id="KW-1133">Transmembrane helix</keyword>
<dbReference type="InterPro" id="IPR011553">
    <property type="entry name" value="Sec62_asco"/>
</dbReference>
<feature type="compositionally biased region" description="Low complexity" evidence="11">
    <location>
        <begin position="1"/>
        <end position="21"/>
    </location>
</feature>
<dbReference type="GO" id="GO:0031204">
    <property type="term" value="P:post-translational protein targeting to membrane, translocation"/>
    <property type="evidence" value="ECO:0007669"/>
    <property type="project" value="TreeGrafter"/>
</dbReference>
<feature type="compositionally biased region" description="Low complexity" evidence="11">
    <location>
        <begin position="346"/>
        <end position="375"/>
    </location>
</feature>
<evidence type="ECO:0000256" key="10">
    <source>
        <dbReference type="ARBA" id="ARBA00023136"/>
    </source>
</evidence>
<dbReference type="PANTHER" id="PTHR12443">
    <property type="entry name" value="TRANSLOCATION PROTEIN SEC62"/>
    <property type="match status" value="1"/>
</dbReference>
<evidence type="ECO:0000256" key="6">
    <source>
        <dbReference type="ARBA" id="ARBA00022824"/>
    </source>
</evidence>
<evidence type="ECO:0000313" key="13">
    <source>
        <dbReference type="EMBL" id="KAJ5339776.1"/>
    </source>
</evidence>
<dbReference type="NCBIfam" id="TIGR00869">
    <property type="entry name" value="sec62"/>
    <property type="match status" value="1"/>
</dbReference>
<evidence type="ECO:0000256" key="9">
    <source>
        <dbReference type="ARBA" id="ARBA00023010"/>
    </source>
</evidence>
<comment type="caution">
    <text evidence="13">The sequence shown here is derived from an EMBL/GenBank/DDBJ whole genome shotgun (WGS) entry which is preliminary data.</text>
</comment>
<feature type="transmembrane region" description="Helical" evidence="12">
    <location>
        <begin position="245"/>
        <end position="263"/>
    </location>
</feature>
<evidence type="ECO:0000313" key="14">
    <source>
        <dbReference type="Proteomes" id="UP001147695"/>
    </source>
</evidence>
<accession>A0A9W9QKT9</accession>
<proteinExistence type="inferred from homology"/>
<name>A0A9W9QKT9_PENBR</name>